<sequence>MSPCPLAEFALGFTNPNARCRKRYESPGKRSVGNKLPDSQQPYTKNNMDDPADPLATARTGGLESVVDIEQPQSRGCLGEVFICQNVHTRGTTAEEVRGVKIVQLVAANQAKYAVSEDGRVIDIGNGKHTPIDIPVHMLALGNDFAACIGQHDKRLYSWGNGPWGQLGLAHARGSKVLEALRTVKEHVFQQVACGDKHGAAVTIGGTVFTWGRGFEGQLGQGIRKEVDLNKHPYLGVRMIPRMVTGLGKSKVSQIACGDNFTIALDTQGWIWSWGEGIMGQLGTGRCTKRTVPTRVIGPEKKQEQENTSPKADDYADLIPRENQQEEQKLDQGQVPLLHIVQDEHKPEDEGVPLYFKQVVCGNAHVIAVDQTDQIFVWGFNRFGQLGLGDAKSRFVPENLATNGIELGQIKQICANKYSTLIVTNTGQVYTCGKRCDGVSVLTPTVTNVSEEDSFVELAQITETGSVMALVPSCASKVYPSNGPIDGGDTLRIFGVGFWDSDSIKVRFVPLKRKEDSPDTNQSARSNAADDTSDGGVVEIDLDQQSSDGEDDLSDTSSTSSISKDENDDPRTIEEVEGRFDPLTGCISCTTPPCAIPSVSLVQVALDGKTFTTDEIFYMYTKSCSMVSMTPTTICGTKDRPDETVLFSVSCNDVWATEELCIRFSYGDKNHILPGTFYQPPTPEPVVEPTPSPEEDEEEQAKLKSKKKKKHKKGHKEEEEEEEPKPVPEPVAPPPPQVQASVNLNQLIDALAANGESVIHAQVSVSLNGASFAAIEDVDAFTCTFSRISITHCTPMSAPCFVQGVPIPPETQVTLEMEGLLPDGPPVQVRCTIDGEKEGILLEAESNPLYGAVTFNAPSLDITKLHERGWGYRYSVFDVSVDSGSTWFRSPQSFAFYNGALQTPSPGYVPVCGTEIELRVDPANPEWLFPESTPSISLWVTSEHLHDVDTMRLVLDDVTRSEDGNALYCKVPNLSEIYNEATETVCSILYEKAKEKSRANHEIPQEASDEEVEAIKQVIENEARLATTGLFKEQLLIDGKIAINGTSFVQDLGNMILFEQPNVGCIEPSSVDRTKFPTAQSEETEEVKEPKPVTPPGKAKKDAKKDTKKDPKKKSKKSTTLSEFTIQLYSPAGIPDTPNALVRFTSEDNSHTIDVPGNFEPFEEEEHVGGLGGFDEEGNMTHPTQQRELKARIPAFPVPGNYMVQVALNGQDFSLTSATLQVTEPAPPPEEEPSST</sequence>
<name>A0A7S2SGF6_9STRA</name>
<feature type="compositionally biased region" description="Basic residues" evidence="3">
    <location>
        <begin position="703"/>
        <end position="714"/>
    </location>
</feature>
<organism evidence="5">
    <name type="scientific">Mucochytrium quahogii</name>
    <dbReference type="NCBI Taxonomy" id="96639"/>
    <lineage>
        <taxon>Eukaryota</taxon>
        <taxon>Sar</taxon>
        <taxon>Stramenopiles</taxon>
        <taxon>Bigyra</taxon>
        <taxon>Labyrinthulomycetes</taxon>
        <taxon>Thraustochytrida</taxon>
        <taxon>Thraustochytriidae</taxon>
        <taxon>Mucochytrium</taxon>
    </lineage>
</organism>
<evidence type="ECO:0000256" key="3">
    <source>
        <dbReference type="SAM" id="MobiDB-lite"/>
    </source>
</evidence>
<gene>
    <name evidence="5" type="ORF">QSP1433_LOCUS13872</name>
    <name evidence="6" type="ORF">QSP1433_LOCUS13873</name>
</gene>
<dbReference type="InterPro" id="IPR058923">
    <property type="entry name" value="RCC1-like_dom"/>
</dbReference>
<feature type="compositionally biased region" description="Basic and acidic residues" evidence="3">
    <location>
        <begin position="1099"/>
        <end position="1109"/>
    </location>
</feature>
<feature type="compositionally biased region" description="Basic and acidic residues" evidence="3">
    <location>
        <begin position="563"/>
        <end position="572"/>
    </location>
</feature>
<feature type="repeat" description="RCC1" evidence="2">
    <location>
        <begin position="206"/>
        <end position="268"/>
    </location>
</feature>
<dbReference type="Gene3D" id="2.130.10.30">
    <property type="entry name" value="Regulator of chromosome condensation 1/beta-lactamase-inhibitor protein II"/>
    <property type="match status" value="2"/>
</dbReference>
<dbReference type="InterPro" id="IPR013783">
    <property type="entry name" value="Ig-like_fold"/>
</dbReference>
<dbReference type="InterPro" id="IPR009091">
    <property type="entry name" value="RCC1/BLIP-II"/>
</dbReference>
<dbReference type="PANTHER" id="PTHR45622">
    <property type="entry name" value="UBIQUITIN-PROTEIN LIGASE E3A-RELATED"/>
    <property type="match status" value="1"/>
</dbReference>
<dbReference type="InterPro" id="IPR000408">
    <property type="entry name" value="Reg_chr_condens"/>
</dbReference>
<dbReference type="SUPFAM" id="SSF50985">
    <property type="entry name" value="RCC1/BLIP-II"/>
    <property type="match status" value="2"/>
</dbReference>
<feature type="repeat" description="RCC1" evidence="2">
    <location>
        <begin position="269"/>
        <end position="372"/>
    </location>
</feature>
<dbReference type="GO" id="GO:0061630">
    <property type="term" value="F:ubiquitin protein ligase activity"/>
    <property type="evidence" value="ECO:0007669"/>
    <property type="project" value="TreeGrafter"/>
</dbReference>
<feature type="compositionally biased region" description="Polar residues" evidence="3">
    <location>
        <begin position="519"/>
        <end position="530"/>
    </location>
</feature>
<protein>
    <recommendedName>
        <fullName evidence="4">RCC1-like domain-containing protein</fullName>
    </recommendedName>
</protein>
<feature type="repeat" description="RCC1" evidence="2">
    <location>
        <begin position="154"/>
        <end position="205"/>
    </location>
</feature>
<dbReference type="InterPro" id="IPR051709">
    <property type="entry name" value="Ub-ligase/GTPase-reg"/>
</dbReference>
<feature type="domain" description="RCC1-like" evidence="4">
    <location>
        <begin position="151"/>
        <end position="438"/>
    </location>
</feature>
<feature type="compositionally biased region" description="Pro residues" evidence="3">
    <location>
        <begin position="727"/>
        <end position="737"/>
    </location>
</feature>
<feature type="region of interest" description="Disordered" evidence="3">
    <location>
        <begin position="1068"/>
        <end position="1120"/>
    </location>
</feature>
<evidence type="ECO:0000313" key="6">
    <source>
        <dbReference type="EMBL" id="CAD9699332.1"/>
    </source>
</evidence>
<evidence type="ECO:0000313" key="5">
    <source>
        <dbReference type="EMBL" id="CAD9699329.1"/>
    </source>
</evidence>
<feature type="compositionally biased region" description="Pro residues" evidence="3">
    <location>
        <begin position="680"/>
        <end position="692"/>
    </location>
</feature>
<dbReference type="PROSITE" id="PS00626">
    <property type="entry name" value="RCC1_2"/>
    <property type="match status" value="1"/>
</dbReference>
<feature type="compositionally biased region" description="Polar residues" evidence="3">
    <location>
        <begin position="37"/>
        <end position="46"/>
    </location>
</feature>
<reference evidence="5" key="1">
    <citation type="submission" date="2021-01" db="EMBL/GenBank/DDBJ databases">
        <authorList>
            <person name="Corre E."/>
            <person name="Pelletier E."/>
            <person name="Niang G."/>
            <person name="Scheremetjew M."/>
            <person name="Finn R."/>
            <person name="Kale V."/>
            <person name="Holt S."/>
            <person name="Cochrane G."/>
            <person name="Meng A."/>
            <person name="Brown T."/>
            <person name="Cohen L."/>
        </authorList>
    </citation>
    <scope>NUCLEOTIDE SEQUENCE</scope>
    <source>
        <strain evidence="5">NY070348D</strain>
    </source>
</reference>
<evidence type="ECO:0000256" key="2">
    <source>
        <dbReference type="PROSITE-ProRule" id="PRU00235"/>
    </source>
</evidence>
<feature type="region of interest" description="Disordered" evidence="3">
    <location>
        <begin position="513"/>
        <end position="572"/>
    </location>
</feature>
<keyword evidence="1" id="KW-0677">Repeat</keyword>
<dbReference type="PANTHER" id="PTHR45622:SF70">
    <property type="entry name" value="SECRETION-REGULATING GUANINE NUCLEOTIDE EXCHANGE FACTOR"/>
    <property type="match status" value="1"/>
</dbReference>
<feature type="region of interest" description="Disordered" evidence="3">
    <location>
        <begin position="22"/>
        <end position="53"/>
    </location>
</feature>
<accession>A0A7S2SGF6</accession>
<dbReference type="PROSITE" id="PS50012">
    <property type="entry name" value="RCC1_3"/>
    <property type="match status" value="4"/>
</dbReference>
<evidence type="ECO:0000259" key="4">
    <source>
        <dbReference type="Pfam" id="PF25390"/>
    </source>
</evidence>
<feature type="region of interest" description="Disordered" evidence="3">
    <location>
        <begin position="675"/>
        <end position="739"/>
    </location>
</feature>
<dbReference type="Pfam" id="PF25390">
    <property type="entry name" value="WD40_RLD"/>
    <property type="match status" value="1"/>
</dbReference>
<feature type="repeat" description="RCC1" evidence="2">
    <location>
        <begin position="373"/>
        <end position="426"/>
    </location>
</feature>
<proteinExistence type="predicted"/>
<evidence type="ECO:0000256" key="1">
    <source>
        <dbReference type="ARBA" id="ARBA00022737"/>
    </source>
</evidence>
<dbReference type="EMBL" id="HBHK01021822">
    <property type="protein sequence ID" value="CAD9699329.1"/>
    <property type="molecule type" value="Transcribed_RNA"/>
</dbReference>
<dbReference type="AlphaFoldDB" id="A0A7S2SGF6"/>
<dbReference type="EMBL" id="HBHK01021823">
    <property type="protein sequence ID" value="CAD9699332.1"/>
    <property type="molecule type" value="Transcribed_RNA"/>
</dbReference>
<dbReference type="Gene3D" id="2.60.40.10">
    <property type="entry name" value="Immunoglobulins"/>
    <property type="match status" value="1"/>
</dbReference>